<dbReference type="SMART" id="SM00715">
    <property type="entry name" value="LA"/>
    <property type="match status" value="1"/>
</dbReference>
<dbReference type="InterPro" id="IPR036390">
    <property type="entry name" value="WH_DNA-bd_sf"/>
</dbReference>
<reference evidence="6 7" key="1">
    <citation type="submission" date="2024-10" db="EMBL/GenBank/DDBJ databases">
        <authorList>
            <person name="Kim D."/>
        </authorList>
    </citation>
    <scope>NUCLEOTIDE SEQUENCE [LARGE SCALE GENOMIC DNA]</scope>
    <source>
        <strain evidence="6">Taebaek</strain>
    </source>
</reference>
<evidence type="ECO:0000256" key="3">
    <source>
        <dbReference type="PROSITE-ProRule" id="PRU00332"/>
    </source>
</evidence>
<feature type="compositionally biased region" description="Polar residues" evidence="4">
    <location>
        <begin position="856"/>
        <end position="866"/>
    </location>
</feature>
<dbReference type="PANTHER" id="PTHR22792">
    <property type="entry name" value="LUPUS LA PROTEIN-RELATED"/>
    <property type="match status" value="1"/>
</dbReference>
<evidence type="ECO:0000313" key="7">
    <source>
        <dbReference type="Proteomes" id="UP001620645"/>
    </source>
</evidence>
<keyword evidence="7" id="KW-1185">Reference proteome</keyword>
<dbReference type="Pfam" id="PF26088">
    <property type="entry name" value="RRM_LARP4"/>
    <property type="match status" value="1"/>
</dbReference>
<dbReference type="Pfam" id="PF05383">
    <property type="entry name" value="La"/>
    <property type="match status" value="1"/>
</dbReference>
<comment type="caution">
    <text evidence="6">The sequence shown here is derived from an EMBL/GenBank/DDBJ whole genome shotgun (WGS) entry which is preliminary data.</text>
</comment>
<dbReference type="Proteomes" id="UP001620645">
    <property type="component" value="Unassembled WGS sequence"/>
</dbReference>
<feature type="region of interest" description="Disordered" evidence="4">
    <location>
        <begin position="525"/>
        <end position="550"/>
    </location>
</feature>
<sequence length="1059" mass="117623">MRGFELDGGAFFMCTEISPRCYTIQQLSDVDDALKGFAMRRLSQTSASASPPAFPSAPRPFPSAGLSTCASNSPLPMLPWWFTAECRQELMGVPPPPPDERVPTPDTRPPSSVGEQPMSPEQLRQRIRRQLEYYFSRENLVNDRYLRCQMDADQYVPIKIVANFPKVSQLSTDLDLIVDILKSSPQLQVDESGQKVRPLSRRCTIILREIPADADEKEVKAMFGDGCPPFRTLSYGLNNSWYVTFASEQDTQMAFFHLQTLGKTFNGNPVFARIKTGGAPIGADVHSLARGNPHFPLTINGGALRGQLIVHHGHHGTDQSEHNRNTPSPSSGRQADNAAGKQRTEFDLGQTLAQCGYSPRATFKPLAPSAAPLPTTAVPQPTSFFTQPILHNGDSVHCASFHQTLRRVFCHSLEEMPKNGEIVGQHFDGFRCAGGKCVGECAQVTFDGVMCGCFEESSLVLCEKENLRLFRKRRRAHSEPPLAYCSVQFAVGRNESVLRQCAKDDNRSWDPAKLAATMLPSPVPRITDVPRLNGMGGISTKEGGLDETGEKHCSTPMGGAFAGFQRQESVEAYQIAVAANGVAKQRRMTLEIEEEEEHWESVSNRKNRRKPTEKCQRSSRQFHDNAKLTLTAEPTVAEEQQHSDRRLFRLFGTRSFDSVRPRPLSDSLHNCHENDHFGDSAKINRFSKSTNQSSKSEFSKIVWHNDSTEKLTLPTQQQFVPMPNRMVPPLLSLTSATFSPPSCAFQQHRGPSFSGTTRGGRRSAAEIIRRFGGRRGRTWNSEWGRPVTTTSNVINYPQQQMEEYGLIAKKDERMVREMEEVETEKRTKRERERDGSVRETAGETTRRTKTVEQKRQTQQNGGTLCQQRHLGRHSRETAEKDGKQPKCSLRKEAPNGAREEADEGQQKRRERFNFEEREFPALLSCADHTHQNGDAHQSEKVPGVPSLSAALPSIDPQKTPSVSSCVPTDAPSTPNRPSGVQLKFSAVVAGHGRRRATIGTATEGARKGATGGGEPRAKDGTREEATDDSRQQPRSGTIGGTERSYAQMLKGRRNSALLS</sequence>
<protein>
    <recommendedName>
        <fullName evidence="5">HTH La-type RNA-binding domain-containing protein</fullName>
    </recommendedName>
</protein>
<feature type="region of interest" description="Disordered" evidence="4">
    <location>
        <begin position="92"/>
        <end position="122"/>
    </location>
</feature>
<dbReference type="InterPro" id="IPR006630">
    <property type="entry name" value="La_HTH"/>
</dbReference>
<dbReference type="Gene3D" id="1.10.10.10">
    <property type="entry name" value="Winged helix-like DNA-binding domain superfamily/Winged helix DNA-binding domain"/>
    <property type="match status" value="1"/>
</dbReference>
<feature type="compositionally biased region" description="Basic and acidic residues" evidence="4">
    <location>
        <begin position="873"/>
        <end position="912"/>
    </location>
</feature>
<dbReference type="SUPFAM" id="SSF46785">
    <property type="entry name" value="Winged helix' DNA-binding domain"/>
    <property type="match status" value="1"/>
</dbReference>
<feature type="compositionally biased region" description="Basic and acidic residues" evidence="4">
    <location>
        <begin position="818"/>
        <end position="855"/>
    </location>
</feature>
<evidence type="ECO:0000259" key="5">
    <source>
        <dbReference type="PROSITE" id="PS50961"/>
    </source>
</evidence>
<keyword evidence="2 3" id="KW-0694">RNA-binding</keyword>
<feature type="domain" description="HTH La-type RNA-binding" evidence="5">
    <location>
        <begin position="117"/>
        <end position="206"/>
    </location>
</feature>
<keyword evidence="1" id="KW-0597">Phosphoprotein</keyword>
<proteinExistence type="predicted"/>
<feature type="region of interest" description="Disordered" evidence="4">
    <location>
        <begin position="594"/>
        <end position="624"/>
    </location>
</feature>
<feature type="compositionally biased region" description="Basic and acidic residues" evidence="4">
    <location>
        <begin position="927"/>
        <end position="939"/>
    </location>
</feature>
<feature type="compositionally biased region" description="Basic and acidic residues" evidence="4">
    <location>
        <begin position="1015"/>
        <end position="1031"/>
    </location>
</feature>
<feature type="region of interest" description="Disordered" evidence="4">
    <location>
        <begin position="926"/>
        <end position="1059"/>
    </location>
</feature>
<feature type="region of interest" description="Disordered" evidence="4">
    <location>
        <begin position="314"/>
        <end position="342"/>
    </location>
</feature>
<dbReference type="PROSITE" id="PS50961">
    <property type="entry name" value="HTH_LA"/>
    <property type="match status" value="1"/>
</dbReference>
<dbReference type="PANTHER" id="PTHR22792:SF131">
    <property type="entry name" value="LA-RELATED PROTEIN LARP4B"/>
    <property type="match status" value="1"/>
</dbReference>
<accession>A0ABD2IHC2</accession>
<feature type="compositionally biased region" description="Basic and acidic residues" evidence="4">
    <location>
        <begin position="315"/>
        <end position="324"/>
    </location>
</feature>
<dbReference type="AlphaFoldDB" id="A0ABD2IHC2"/>
<dbReference type="InterPro" id="IPR045180">
    <property type="entry name" value="La_dom_prot"/>
</dbReference>
<dbReference type="InterPro" id="IPR036388">
    <property type="entry name" value="WH-like_DNA-bd_sf"/>
</dbReference>
<organism evidence="6 7">
    <name type="scientific">Heterodera schachtii</name>
    <name type="common">Sugarbeet cyst nematode worm</name>
    <name type="synonym">Tylenchus schachtii</name>
    <dbReference type="NCBI Taxonomy" id="97005"/>
    <lineage>
        <taxon>Eukaryota</taxon>
        <taxon>Metazoa</taxon>
        <taxon>Ecdysozoa</taxon>
        <taxon>Nematoda</taxon>
        <taxon>Chromadorea</taxon>
        <taxon>Rhabditida</taxon>
        <taxon>Tylenchina</taxon>
        <taxon>Tylenchomorpha</taxon>
        <taxon>Tylenchoidea</taxon>
        <taxon>Heteroderidae</taxon>
        <taxon>Heteroderinae</taxon>
        <taxon>Heterodera</taxon>
    </lineage>
</organism>
<dbReference type="CDD" id="cd12430">
    <property type="entry name" value="RRM_LARP4_5_like"/>
    <property type="match status" value="1"/>
</dbReference>
<evidence type="ECO:0000256" key="2">
    <source>
        <dbReference type="ARBA" id="ARBA00022884"/>
    </source>
</evidence>
<feature type="compositionally biased region" description="Basic and acidic residues" evidence="4">
    <location>
        <begin position="610"/>
        <end position="624"/>
    </location>
</feature>
<evidence type="ECO:0000313" key="6">
    <source>
        <dbReference type="EMBL" id="KAL3072678.1"/>
    </source>
</evidence>
<dbReference type="InterPro" id="IPR058699">
    <property type="entry name" value="RRM_LARP4/4B"/>
</dbReference>
<name>A0ABD2IHC2_HETSC</name>
<dbReference type="EMBL" id="JBICCN010000373">
    <property type="protein sequence ID" value="KAL3072678.1"/>
    <property type="molecule type" value="Genomic_DNA"/>
</dbReference>
<feature type="region of interest" description="Disordered" evidence="4">
    <location>
        <begin position="818"/>
        <end position="912"/>
    </location>
</feature>
<evidence type="ECO:0000256" key="1">
    <source>
        <dbReference type="ARBA" id="ARBA00022553"/>
    </source>
</evidence>
<gene>
    <name evidence="6" type="ORF">niasHS_017652</name>
</gene>
<feature type="compositionally biased region" description="Polar residues" evidence="4">
    <location>
        <begin position="956"/>
        <end position="978"/>
    </location>
</feature>
<feature type="compositionally biased region" description="Polar residues" evidence="4">
    <location>
        <begin position="325"/>
        <end position="334"/>
    </location>
</feature>
<dbReference type="GO" id="GO:0003723">
    <property type="term" value="F:RNA binding"/>
    <property type="evidence" value="ECO:0007669"/>
    <property type="project" value="UniProtKB-UniRule"/>
</dbReference>
<evidence type="ECO:0000256" key="4">
    <source>
        <dbReference type="SAM" id="MobiDB-lite"/>
    </source>
</evidence>